<evidence type="ECO:0000256" key="10">
    <source>
        <dbReference type="ARBA" id="ARBA00023237"/>
    </source>
</evidence>
<dbReference type="GO" id="GO:0044718">
    <property type="term" value="P:siderophore transmembrane transport"/>
    <property type="evidence" value="ECO:0007669"/>
    <property type="project" value="TreeGrafter"/>
</dbReference>
<evidence type="ECO:0000256" key="3">
    <source>
        <dbReference type="ARBA" id="ARBA00022448"/>
    </source>
</evidence>
<dbReference type="EMBL" id="FOEG01000003">
    <property type="protein sequence ID" value="SEO83134.1"/>
    <property type="molecule type" value="Genomic_DNA"/>
</dbReference>
<feature type="domain" description="TonB-dependent receptor plug" evidence="15">
    <location>
        <begin position="53"/>
        <end position="160"/>
    </location>
</feature>
<dbReference type="OrthoDB" id="9815954at2"/>
<dbReference type="STRING" id="406100.SAMN04488052_103253"/>
<accession>A0A1H8SXT0</accession>
<dbReference type="Gene3D" id="2.40.170.20">
    <property type="entry name" value="TonB-dependent receptor, beta-barrel domain"/>
    <property type="match status" value="1"/>
</dbReference>
<keyword evidence="10 11" id="KW-0998">Cell outer membrane</keyword>
<dbReference type="PANTHER" id="PTHR30069">
    <property type="entry name" value="TONB-DEPENDENT OUTER MEMBRANE RECEPTOR"/>
    <property type="match status" value="1"/>
</dbReference>
<keyword evidence="8 11" id="KW-0472">Membrane</keyword>
<evidence type="ECO:0000313" key="16">
    <source>
        <dbReference type="EMBL" id="SEO83134.1"/>
    </source>
</evidence>
<keyword evidence="3 11" id="KW-0813">Transport</keyword>
<evidence type="ECO:0000256" key="5">
    <source>
        <dbReference type="ARBA" id="ARBA00022692"/>
    </source>
</evidence>
<dbReference type="Pfam" id="PF00593">
    <property type="entry name" value="TonB_dep_Rec_b-barrel"/>
    <property type="match status" value="1"/>
</dbReference>
<dbReference type="AlphaFoldDB" id="A0A1H8SXT0"/>
<feature type="chain" id="PRO_5011686146" evidence="13">
    <location>
        <begin position="27"/>
        <end position="644"/>
    </location>
</feature>
<evidence type="ECO:0000256" key="11">
    <source>
        <dbReference type="PROSITE-ProRule" id="PRU01360"/>
    </source>
</evidence>
<protein>
    <submittedName>
        <fullName evidence="16">Outer membrane receptor for ferrienterochelin and colicins</fullName>
    </submittedName>
</protein>
<comment type="subcellular location">
    <subcellularLocation>
        <location evidence="1 11">Cell outer membrane</location>
        <topology evidence="1 11">Multi-pass membrane protein</topology>
    </subcellularLocation>
</comment>
<evidence type="ECO:0000313" key="17">
    <source>
        <dbReference type="Proteomes" id="UP000199657"/>
    </source>
</evidence>
<evidence type="ECO:0000256" key="7">
    <source>
        <dbReference type="ARBA" id="ARBA00023077"/>
    </source>
</evidence>
<keyword evidence="7 12" id="KW-0798">TonB box</keyword>
<sequence>MRHRPGILPPMVAGSLLLGLVSGVQAGDASNTPAIHAIEPMVVTATRSAIRREEAPSGYTEITREDVERKPATSLADLLQDVPGLAVDNEQDGRSQIRIRGFEPSQTLILINGRRINNTDELIGHSDFRLTQIPTSAIERIEVVRGPLSTLYGSDALGGVVNVIVQPPDDEWTGRVQARVGATDPRPGGEERNLSLYTAGPLGENTGALLSLDVLDRNGSLNPDDEGVDEIEGREAITGYGSVFHRPAPGHEIEVFFNGVDDRRRARRGEDDTRRLDIFRYSTGARYDLEAGPWDARADVYRSRSTTEALHLDREEEHTDDIIDLSATRYWGQGQQLTVGADFRRESFWREREGEREFDDTVNHRGALLQNRSDLLDERLIVTFGARADDHTQYSGEISPSAGVVYSLTDTTRLKADYGRGFSAPDLRRSSGTYDFRFTTIPLRIIGNQDLEPERSDSFSLGLEHDDGRREYGFTVFRNNIKDLIDTRCIENCDGGSMDDPEVREYQNVDRARTQGVELNAGYRFDQGVLLRANYTYLHAEDRGTGERLEGRPRQRFNLLTEAVAWRGATAHVRTEYIGSQRRGDDRTRDYTLLHLGLNQELAQGLSVRAGIDNVTDQRLADIDDAYTNEIRGRFYHTSVNWEF</sequence>
<feature type="domain" description="TonB-dependent receptor-like beta-barrel" evidence="14">
    <location>
        <begin position="258"/>
        <end position="615"/>
    </location>
</feature>
<evidence type="ECO:0000259" key="14">
    <source>
        <dbReference type="Pfam" id="PF00593"/>
    </source>
</evidence>
<dbReference type="PROSITE" id="PS52016">
    <property type="entry name" value="TONB_DEPENDENT_REC_3"/>
    <property type="match status" value="1"/>
</dbReference>
<organism evidence="16 17">
    <name type="scientific">Aquisalimonas asiatica</name>
    <dbReference type="NCBI Taxonomy" id="406100"/>
    <lineage>
        <taxon>Bacteria</taxon>
        <taxon>Pseudomonadati</taxon>
        <taxon>Pseudomonadota</taxon>
        <taxon>Gammaproteobacteria</taxon>
        <taxon>Chromatiales</taxon>
        <taxon>Ectothiorhodospiraceae</taxon>
        <taxon>Aquisalimonas</taxon>
    </lineage>
</organism>
<dbReference type="InterPro" id="IPR000531">
    <property type="entry name" value="Beta-barrel_TonB"/>
</dbReference>
<dbReference type="RefSeq" id="WP_091642589.1">
    <property type="nucleotide sequence ID" value="NZ_FOEG01000003.1"/>
</dbReference>
<keyword evidence="6 13" id="KW-0732">Signal</keyword>
<evidence type="ECO:0000256" key="6">
    <source>
        <dbReference type="ARBA" id="ARBA00022729"/>
    </source>
</evidence>
<dbReference type="SUPFAM" id="SSF56935">
    <property type="entry name" value="Porins"/>
    <property type="match status" value="1"/>
</dbReference>
<feature type="signal peptide" evidence="13">
    <location>
        <begin position="1"/>
        <end position="26"/>
    </location>
</feature>
<evidence type="ECO:0000259" key="15">
    <source>
        <dbReference type="Pfam" id="PF07715"/>
    </source>
</evidence>
<dbReference type="GO" id="GO:0015344">
    <property type="term" value="F:siderophore uptake transmembrane transporter activity"/>
    <property type="evidence" value="ECO:0007669"/>
    <property type="project" value="TreeGrafter"/>
</dbReference>
<dbReference type="Proteomes" id="UP000199657">
    <property type="component" value="Unassembled WGS sequence"/>
</dbReference>
<dbReference type="CDD" id="cd01347">
    <property type="entry name" value="ligand_gated_channel"/>
    <property type="match status" value="1"/>
</dbReference>
<reference evidence="16 17" key="1">
    <citation type="submission" date="2016-10" db="EMBL/GenBank/DDBJ databases">
        <authorList>
            <person name="de Groot N.N."/>
        </authorList>
    </citation>
    <scope>NUCLEOTIDE SEQUENCE [LARGE SCALE GENOMIC DNA]</scope>
    <source>
        <strain evidence="16 17">CGMCC 1.6291</strain>
    </source>
</reference>
<evidence type="ECO:0000256" key="13">
    <source>
        <dbReference type="SAM" id="SignalP"/>
    </source>
</evidence>
<dbReference type="InterPro" id="IPR036942">
    <property type="entry name" value="Beta-barrel_TonB_sf"/>
</dbReference>
<proteinExistence type="inferred from homology"/>
<evidence type="ECO:0000256" key="2">
    <source>
        <dbReference type="ARBA" id="ARBA00008143"/>
    </source>
</evidence>
<dbReference type="InterPro" id="IPR012910">
    <property type="entry name" value="Plug_dom"/>
</dbReference>
<dbReference type="Gene3D" id="2.170.130.10">
    <property type="entry name" value="TonB-dependent receptor, plug domain"/>
    <property type="match status" value="1"/>
</dbReference>
<dbReference type="Pfam" id="PF07715">
    <property type="entry name" value="Plug"/>
    <property type="match status" value="1"/>
</dbReference>
<name>A0A1H8SXT0_9GAMM</name>
<keyword evidence="4 11" id="KW-1134">Transmembrane beta strand</keyword>
<evidence type="ECO:0000256" key="4">
    <source>
        <dbReference type="ARBA" id="ARBA00022452"/>
    </source>
</evidence>
<evidence type="ECO:0000256" key="12">
    <source>
        <dbReference type="RuleBase" id="RU003357"/>
    </source>
</evidence>
<dbReference type="InterPro" id="IPR037066">
    <property type="entry name" value="Plug_dom_sf"/>
</dbReference>
<evidence type="ECO:0000256" key="9">
    <source>
        <dbReference type="ARBA" id="ARBA00023170"/>
    </source>
</evidence>
<evidence type="ECO:0000256" key="1">
    <source>
        <dbReference type="ARBA" id="ARBA00004571"/>
    </source>
</evidence>
<dbReference type="InterPro" id="IPR039426">
    <property type="entry name" value="TonB-dep_rcpt-like"/>
</dbReference>
<keyword evidence="5 11" id="KW-0812">Transmembrane</keyword>
<evidence type="ECO:0000256" key="8">
    <source>
        <dbReference type="ARBA" id="ARBA00023136"/>
    </source>
</evidence>
<keyword evidence="17" id="KW-1185">Reference proteome</keyword>
<comment type="similarity">
    <text evidence="2">Belongs to the TonB-dependent receptor family. Hemoglobin/haptoglobin binding protein subfamily.</text>
</comment>
<dbReference type="GO" id="GO:0009279">
    <property type="term" value="C:cell outer membrane"/>
    <property type="evidence" value="ECO:0007669"/>
    <property type="project" value="UniProtKB-SubCell"/>
</dbReference>
<gene>
    <name evidence="16" type="ORF">SAMN04488052_103253</name>
</gene>
<keyword evidence="9 16" id="KW-0675">Receptor</keyword>
<dbReference type="PANTHER" id="PTHR30069:SF29">
    <property type="entry name" value="HEMOGLOBIN AND HEMOGLOBIN-HAPTOGLOBIN-BINDING PROTEIN 1-RELATED"/>
    <property type="match status" value="1"/>
</dbReference>